<gene>
    <name evidence="3" type="ORF">OL599_04260</name>
</gene>
<protein>
    <submittedName>
        <fullName evidence="3">Porin</fullName>
    </submittedName>
</protein>
<evidence type="ECO:0000256" key="1">
    <source>
        <dbReference type="SAM" id="SignalP"/>
    </source>
</evidence>
<comment type="caution">
    <text evidence="3">The sequence shown here is derived from an EMBL/GenBank/DDBJ whole genome shotgun (WGS) entry which is preliminary data.</text>
</comment>
<keyword evidence="4" id="KW-1185">Reference proteome</keyword>
<proteinExistence type="predicted"/>
<keyword evidence="1" id="KW-0732">Signal</keyword>
<reference evidence="3" key="1">
    <citation type="submission" date="2022-09" db="EMBL/GenBank/DDBJ databases">
        <title>Rhodovastum sp. nov. RN2-1 isolated from soil in Seongnam, South Korea.</title>
        <authorList>
            <person name="Le N.T."/>
        </authorList>
    </citation>
    <scope>NUCLEOTIDE SEQUENCE</scope>
    <source>
        <strain evidence="3">RN2-1</strain>
    </source>
</reference>
<dbReference type="InterPro" id="IPR033900">
    <property type="entry name" value="Gram_neg_porin_domain"/>
</dbReference>
<dbReference type="Gene3D" id="2.40.160.10">
    <property type="entry name" value="Porin"/>
    <property type="match status" value="1"/>
</dbReference>
<organism evidence="3 4">
    <name type="scientific">Limobrevibacterium gyesilva</name>
    <dbReference type="NCBI Taxonomy" id="2991712"/>
    <lineage>
        <taxon>Bacteria</taxon>
        <taxon>Pseudomonadati</taxon>
        <taxon>Pseudomonadota</taxon>
        <taxon>Alphaproteobacteria</taxon>
        <taxon>Acetobacterales</taxon>
        <taxon>Acetobacteraceae</taxon>
        <taxon>Limobrevibacterium</taxon>
    </lineage>
</organism>
<evidence type="ECO:0000259" key="2">
    <source>
        <dbReference type="Pfam" id="PF13609"/>
    </source>
</evidence>
<dbReference type="SUPFAM" id="SSF56935">
    <property type="entry name" value="Porins"/>
    <property type="match status" value="1"/>
</dbReference>
<name>A0AA41YKD2_9PROT</name>
<dbReference type="AlphaFoldDB" id="A0AA41YKD2"/>
<evidence type="ECO:0000313" key="3">
    <source>
        <dbReference type="EMBL" id="MCW3473782.1"/>
    </source>
</evidence>
<dbReference type="RefSeq" id="WP_264712400.1">
    <property type="nucleotide sequence ID" value="NZ_JAPDNT010000002.1"/>
</dbReference>
<dbReference type="EMBL" id="JAPDNT010000002">
    <property type="protein sequence ID" value="MCW3473782.1"/>
    <property type="molecule type" value="Genomic_DNA"/>
</dbReference>
<feature type="domain" description="Porin" evidence="2">
    <location>
        <begin position="8"/>
        <end position="389"/>
    </location>
</feature>
<feature type="signal peptide" evidence="1">
    <location>
        <begin position="1"/>
        <end position="21"/>
    </location>
</feature>
<sequence>MRRIFVAALVALAASSGAADAAYLATTPSAATSPGSVTVRLNGLFVWYAGVAGTSVDNVAGGKLAPQSFQGFIRLYPGFDGVLQNGLKYGASLELRQNFASPTNASVGSNTAANTLYVRRAYGYIGSDTWGTVRFGQGDGAAGLFFTGGMEGFDRGGGWNGDLPGYFPSAASVTYPFADQSALYGADRITYLSPSFYGFDFGFSYAPNNGALQNNGGGCATGAGGCDRQTSSALASDLSRLTNYFEAALRYRATFSGVGVAIAGTYVTSGVVQNGAGLANPKMDGLNVGDIGMTVTYAGLTIGGTYQTGRFNGAYAAVPAAKKDGNVWLAGVTYQIGPYTVGANYYNYISAGSASVTDGRVENGIAAGAIYTLAPGVNLYASYVYGDRRQNNFNFVTGAPGAAFNRTHGQAFALGTALNW</sequence>
<reference evidence="3" key="2">
    <citation type="submission" date="2022-10" db="EMBL/GenBank/DDBJ databases">
        <authorList>
            <person name="Trinh H.N."/>
        </authorList>
    </citation>
    <scope>NUCLEOTIDE SEQUENCE</scope>
    <source>
        <strain evidence="3">RN2-1</strain>
    </source>
</reference>
<evidence type="ECO:0000313" key="4">
    <source>
        <dbReference type="Proteomes" id="UP001165679"/>
    </source>
</evidence>
<dbReference type="Proteomes" id="UP001165679">
    <property type="component" value="Unassembled WGS sequence"/>
</dbReference>
<dbReference type="GO" id="GO:0016020">
    <property type="term" value="C:membrane"/>
    <property type="evidence" value="ECO:0007669"/>
    <property type="project" value="InterPro"/>
</dbReference>
<accession>A0AA41YKD2</accession>
<dbReference type="Pfam" id="PF13609">
    <property type="entry name" value="Porin_4"/>
    <property type="match status" value="1"/>
</dbReference>
<dbReference type="CDD" id="cd00342">
    <property type="entry name" value="gram_neg_porins"/>
    <property type="match status" value="1"/>
</dbReference>
<dbReference type="GO" id="GO:0015288">
    <property type="term" value="F:porin activity"/>
    <property type="evidence" value="ECO:0007669"/>
    <property type="project" value="InterPro"/>
</dbReference>
<feature type="chain" id="PRO_5041361436" evidence="1">
    <location>
        <begin position="22"/>
        <end position="420"/>
    </location>
</feature>
<dbReference type="InterPro" id="IPR023614">
    <property type="entry name" value="Porin_dom_sf"/>
</dbReference>